<reference evidence="3" key="1">
    <citation type="submission" date="2020-05" db="EMBL/GenBank/DDBJ databases">
        <title>Phylogenomic resolution of chytrid fungi.</title>
        <authorList>
            <person name="Stajich J.E."/>
            <person name="Amses K."/>
            <person name="Simmons R."/>
            <person name="Seto K."/>
            <person name="Myers J."/>
            <person name="Bonds A."/>
            <person name="Quandt C.A."/>
            <person name="Barry K."/>
            <person name="Liu P."/>
            <person name="Grigoriev I."/>
            <person name="Longcore J.E."/>
            <person name="James T.Y."/>
        </authorList>
    </citation>
    <scope>NUCLEOTIDE SEQUENCE</scope>
    <source>
        <strain evidence="3">PLAUS21</strain>
    </source>
</reference>
<organism evidence="3 4">
    <name type="scientific">Boothiomyces macroporosus</name>
    <dbReference type="NCBI Taxonomy" id="261099"/>
    <lineage>
        <taxon>Eukaryota</taxon>
        <taxon>Fungi</taxon>
        <taxon>Fungi incertae sedis</taxon>
        <taxon>Chytridiomycota</taxon>
        <taxon>Chytridiomycota incertae sedis</taxon>
        <taxon>Chytridiomycetes</taxon>
        <taxon>Rhizophydiales</taxon>
        <taxon>Terramycetaceae</taxon>
        <taxon>Boothiomyces</taxon>
    </lineage>
</organism>
<dbReference type="PANTHER" id="PTHR12436:SF4">
    <property type="entry name" value="LEUKOCYTE RECEPTOR CLUSTER MEMBER 8"/>
    <property type="match status" value="1"/>
</dbReference>
<feature type="domain" description="SAC3/GANP/THP3 conserved" evidence="2">
    <location>
        <begin position="312"/>
        <end position="541"/>
    </location>
</feature>
<dbReference type="Pfam" id="PF03399">
    <property type="entry name" value="SAC3_GANP"/>
    <property type="match status" value="1"/>
</dbReference>
<dbReference type="InterPro" id="IPR005062">
    <property type="entry name" value="SAC3/GANP/THP3_conserved"/>
</dbReference>
<comment type="caution">
    <text evidence="3">The sequence shown here is derived from an EMBL/GenBank/DDBJ whole genome shotgun (WGS) entry which is preliminary data.</text>
</comment>
<name>A0AAD5UEV6_9FUNG</name>
<gene>
    <name evidence="3" type="ORF">HK103_001276</name>
</gene>
<keyword evidence="4" id="KW-1185">Reference proteome</keyword>
<accession>A0AAD5UEV6</accession>
<feature type="region of interest" description="Disordered" evidence="1">
    <location>
        <begin position="179"/>
        <end position="289"/>
    </location>
</feature>
<evidence type="ECO:0000313" key="4">
    <source>
        <dbReference type="Proteomes" id="UP001210925"/>
    </source>
</evidence>
<protein>
    <recommendedName>
        <fullName evidence="2">SAC3/GANP/THP3 conserved domain-containing protein</fullName>
    </recommendedName>
</protein>
<dbReference type="EMBL" id="JADGKB010000130">
    <property type="protein sequence ID" value="KAJ3252776.1"/>
    <property type="molecule type" value="Genomic_DNA"/>
</dbReference>
<dbReference type="InterPro" id="IPR045107">
    <property type="entry name" value="SAC3/GANP/THP3"/>
</dbReference>
<dbReference type="Gene3D" id="1.25.40.990">
    <property type="match status" value="1"/>
</dbReference>
<proteinExistence type="predicted"/>
<dbReference type="PANTHER" id="PTHR12436">
    <property type="entry name" value="80 KDA MCM3-ASSOCIATED PROTEIN"/>
    <property type="match status" value="1"/>
</dbReference>
<dbReference type="GO" id="GO:0005634">
    <property type="term" value="C:nucleus"/>
    <property type="evidence" value="ECO:0007669"/>
    <property type="project" value="TreeGrafter"/>
</dbReference>
<evidence type="ECO:0000313" key="3">
    <source>
        <dbReference type="EMBL" id="KAJ3252776.1"/>
    </source>
</evidence>
<evidence type="ECO:0000256" key="1">
    <source>
        <dbReference type="SAM" id="MobiDB-lite"/>
    </source>
</evidence>
<dbReference type="Proteomes" id="UP001210925">
    <property type="component" value="Unassembled WGS sequence"/>
</dbReference>
<feature type="region of interest" description="Disordered" evidence="1">
    <location>
        <begin position="74"/>
        <end position="100"/>
    </location>
</feature>
<evidence type="ECO:0000259" key="2">
    <source>
        <dbReference type="Pfam" id="PF03399"/>
    </source>
</evidence>
<feature type="compositionally biased region" description="Basic residues" evidence="1">
    <location>
        <begin position="204"/>
        <end position="214"/>
    </location>
</feature>
<dbReference type="AlphaFoldDB" id="A0AAD5UEV6"/>
<sequence>MNHQFNASQFVNADERSQDQVNQYFVQNPHLMQQYQQYYQQYQQYYSQSYGVQSNPVTYQQYPNYSGTQYKLAGFQQRQQQPAKPPVLEQNNHQGSQGWPDSLKSYLSRAINSSTPATKSMIDLKLKKVIGVAMDTNAVWTTDWDRMPLPDPFTSPDHIPSVPPRLAPAYLQAAISKKHNTPSPLDISPKVGSPSMNSPLGSKKSSKLLTKSKGKAAVSSPSIGKGIFDSDSEDEKEPDMSNLSPAEREIEIKRREQRRNRFKADKDEHLTKQRKKKQQSDRFERERQEFGDDHQDFVNWDGVSIIGTCQDLEKPYLRLTSAPDPSTVRPLSVLTKTLEYLKEKWKKEENYTFICDQFKSMRQDLTVQQIKNEFTVKVYETHARIAIEKGDLGEYNQCSAQLNQLYNIFNQPGCKDEFTSYRIIYMLHTFNKKDLIKLLGSITDPGPNVKHALAVRSSLSMGDYNTFFKLYHSAPNMSGYLMDQFVERERLNLFKKLTKAFRPKLSIPQLAKFLGFALSDPRKNEIRETRAFVQKYGVEIEQDHVDCKAAYGILVEQVQLMEKKGVDIKGQIH</sequence>
<feature type="compositionally biased region" description="Basic and acidic residues" evidence="1">
    <location>
        <begin position="262"/>
        <end position="271"/>
    </location>
</feature>
<feature type="compositionally biased region" description="Polar residues" evidence="1">
    <location>
        <begin position="89"/>
        <end position="99"/>
    </location>
</feature>
<feature type="compositionally biased region" description="Basic and acidic residues" evidence="1">
    <location>
        <begin position="278"/>
        <end position="289"/>
    </location>
</feature>